<dbReference type="SUPFAM" id="SSF52374">
    <property type="entry name" value="Nucleotidylyl transferase"/>
    <property type="match status" value="1"/>
</dbReference>
<dbReference type="InterPro" id="IPR014729">
    <property type="entry name" value="Rossmann-like_a/b/a_fold"/>
</dbReference>
<dbReference type="InterPro" id="IPR003721">
    <property type="entry name" value="Pantoate_ligase"/>
</dbReference>
<feature type="active site" description="Proton donor" evidence="8">
    <location>
        <position position="61"/>
    </location>
</feature>
<dbReference type="AlphaFoldDB" id="A0A4R6J0Q9"/>
<keyword evidence="6 8" id="KW-0067">ATP-binding</keyword>
<dbReference type="HAMAP" id="MF_00158">
    <property type="entry name" value="PanC"/>
    <property type="match status" value="1"/>
</dbReference>
<evidence type="ECO:0000256" key="8">
    <source>
        <dbReference type="HAMAP-Rule" id="MF_00158"/>
    </source>
</evidence>
<comment type="catalytic activity">
    <reaction evidence="7 8">
        <text>(R)-pantoate + beta-alanine + ATP = (R)-pantothenate + AMP + diphosphate + H(+)</text>
        <dbReference type="Rhea" id="RHEA:10912"/>
        <dbReference type="ChEBI" id="CHEBI:15378"/>
        <dbReference type="ChEBI" id="CHEBI:15980"/>
        <dbReference type="ChEBI" id="CHEBI:29032"/>
        <dbReference type="ChEBI" id="CHEBI:30616"/>
        <dbReference type="ChEBI" id="CHEBI:33019"/>
        <dbReference type="ChEBI" id="CHEBI:57966"/>
        <dbReference type="ChEBI" id="CHEBI:456215"/>
        <dbReference type="EC" id="6.3.2.1"/>
    </reaction>
</comment>
<sequence length="307" mass="34770">MSGQRYEKYSDEHFLTKTALNLGQMILFKRINDLKKYIIDSREANTTIGFVPTMGALHAGHLSLIRASKNSGYLTVCSIFVNPTQFNDPSDYQQYPITIEQDIRLLEQENCDVLFMPDVQEIYPPDHQKKQYRLGQLELYLEGKYRPGHFQGVCEVVDRLLDIVEPDLLFLGRKDYQQCMVIAELIRLTGKSTRLEIVPTMREPGGLAMSSRNLRLSEADRKRAIAIYQTLQKIKTVIRPGEINQLSKEASATLLEAGFSKVDYVSIAHAHSLAPVEYWDGKTPLVALAAAFLSGVRLIDNISLTED</sequence>
<dbReference type="GO" id="GO:0005829">
    <property type="term" value="C:cytosol"/>
    <property type="evidence" value="ECO:0007669"/>
    <property type="project" value="TreeGrafter"/>
</dbReference>
<gene>
    <name evidence="8" type="primary">panC</name>
    <name evidence="9" type="ORF">BC659_0384</name>
</gene>
<keyword evidence="4 8" id="KW-0566">Pantothenate biosynthesis</keyword>
<evidence type="ECO:0000256" key="6">
    <source>
        <dbReference type="ARBA" id="ARBA00022840"/>
    </source>
</evidence>
<dbReference type="GO" id="GO:0004592">
    <property type="term" value="F:pantoate-beta-alanine ligase activity"/>
    <property type="evidence" value="ECO:0007669"/>
    <property type="project" value="UniProtKB-UniRule"/>
</dbReference>
<comment type="similarity">
    <text evidence="2 8">Belongs to the pantothenate synthetase family.</text>
</comment>
<evidence type="ECO:0000256" key="4">
    <source>
        <dbReference type="ARBA" id="ARBA00022655"/>
    </source>
</evidence>
<feature type="binding site" evidence="8">
    <location>
        <position position="85"/>
    </location>
    <ligand>
        <name>beta-alanine</name>
        <dbReference type="ChEBI" id="CHEBI:57966"/>
    </ligand>
</feature>
<feature type="binding site" evidence="8">
    <location>
        <begin position="209"/>
        <end position="212"/>
    </location>
    <ligand>
        <name>ATP</name>
        <dbReference type="ChEBI" id="CHEBI:30616"/>
    </ligand>
</feature>
<comment type="miscellaneous">
    <text evidence="8">The reaction proceeds by a bi uni uni bi ping pong mechanism.</text>
</comment>
<dbReference type="UniPathway" id="UPA00028">
    <property type="reaction ID" value="UER00005"/>
</dbReference>
<comment type="pathway">
    <text evidence="1 8">Cofactor biosynthesis; (R)-pantothenate biosynthesis; (R)-pantothenate from (R)-pantoate and beta-alanine: step 1/1.</text>
</comment>
<accession>A0A4R6J0Q9</accession>
<keyword evidence="10" id="KW-1185">Reference proteome</keyword>
<evidence type="ECO:0000256" key="3">
    <source>
        <dbReference type="ARBA" id="ARBA00022598"/>
    </source>
</evidence>
<dbReference type="EC" id="6.3.2.1" evidence="8"/>
<evidence type="ECO:0000313" key="9">
    <source>
        <dbReference type="EMBL" id="TDO28321.1"/>
    </source>
</evidence>
<dbReference type="Pfam" id="PF02569">
    <property type="entry name" value="Pantoate_ligase"/>
    <property type="match status" value="1"/>
</dbReference>
<reference evidence="9 10" key="1">
    <citation type="submission" date="2019-03" db="EMBL/GenBank/DDBJ databases">
        <title>Genomic Encyclopedia of Archaeal and Bacterial Type Strains, Phase II (KMG-II): from individual species to whole genera.</title>
        <authorList>
            <person name="Goeker M."/>
        </authorList>
    </citation>
    <scope>NUCLEOTIDE SEQUENCE [LARGE SCALE GENOMIC DNA]</scope>
    <source>
        <strain evidence="9 10">DSM 28323</strain>
    </source>
</reference>
<evidence type="ECO:0000256" key="5">
    <source>
        <dbReference type="ARBA" id="ARBA00022741"/>
    </source>
</evidence>
<dbReference type="Gene3D" id="3.40.50.620">
    <property type="entry name" value="HUPs"/>
    <property type="match status" value="1"/>
</dbReference>
<dbReference type="PANTHER" id="PTHR21299:SF1">
    <property type="entry name" value="PANTOATE--BETA-ALANINE LIGASE"/>
    <property type="match status" value="1"/>
</dbReference>
<name>A0A4R6J0Q9_9BACT</name>
<evidence type="ECO:0000256" key="1">
    <source>
        <dbReference type="ARBA" id="ARBA00004990"/>
    </source>
</evidence>
<dbReference type="InterPro" id="IPR042176">
    <property type="entry name" value="Pantoate_ligase_C"/>
</dbReference>
<dbReference type="Gene3D" id="3.30.1300.10">
    <property type="entry name" value="Pantoate-beta-alanine ligase, C-terminal domain"/>
    <property type="match status" value="1"/>
</dbReference>
<dbReference type="Proteomes" id="UP000295741">
    <property type="component" value="Unassembled WGS sequence"/>
</dbReference>
<evidence type="ECO:0000256" key="7">
    <source>
        <dbReference type="ARBA" id="ARBA00048258"/>
    </source>
</evidence>
<keyword evidence="5 8" id="KW-0547">Nucleotide-binding</keyword>
<feature type="binding site" evidence="8">
    <location>
        <begin position="172"/>
        <end position="175"/>
    </location>
    <ligand>
        <name>ATP</name>
        <dbReference type="ChEBI" id="CHEBI:30616"/>
    </ligand>
</feature>
<protein>
    <recommendedName>
        <fullName evidence="8">Pantothenate synthetase</fullName>
        <shortName evidence="8">PS</shortName>
        <ecNumber evidence="8">6.3.2.1</ecNumber>
    </recommendedName>
    <alternativeName>
        <fullName evidence="8">Pantoate--beta-alanine ligase</fullName>
    </alternativeName>
    <alternativeName>
        <fullName evidence="8">Pantoate-activating enzyme</fullName>
    </alternativeName>
</protein>
<feature type="binding site" evidence="8">
    <location>
        <begin position="54"/>
        <end position="61"/>
    </location>
    <ligand>
        <name>ATP</name>
        <dbReference type="ChEBI" id="CHEBI:30616"/>
    </ligand>
</feature>
<comment type="caution">
    <text evidence="9">The sequence shown here is derived from an EMBL/GenBank/DDBJ whole genome shotgun (WGS) entry which is preliminary data.</text>
</comment>
<evidence type="ECO:0000256" key="2">
    <source>
        <dbReference type="ARBA" id="ARBA00009256"/>
    </source>
</evidence>
<dbReference type="EMBL" id="SNWP01000010">
    <property type="protein sequence ID" value="TDO28321.1"/>
    <property type="molecule type" value="Genomic_DNA"/>
</dbReference>
<keyword evidence="3 8" id="KW-0436">Ligase</keyword>
<dbReference type="NCBIfam" id="TIGR00018">
    <property type="entry name" value="panC"/>
    <property type="match status" value="1"/>
</dbReference>
<feature type="binding site" evidence="8">
    <location>
        <position position="178"/>
    </location>
    <ligand>
        <name>(R)-pantoate</name>
        <dbReference type="ChEBI" id="CHEBI:15980"/>
    </ligand>
</feature>
<comment type="subunit">
    <text evidence="8">Homodimer.</text>
</comment>
<dbReference type="PANTHER" id="PTHR21299">
    <property type="entry name" value="CYTIDYLATE KINASE/PANTOATE-BETA-ALANINE LIGASE"/>
    <property type="match status" value="1"/>
</dbReference>
<dbReference type="GO" id="GO:0015940">
    <property type="term" value="P:pantothenate biosynthetic process"/>
    <property type="evidence" value="ECO:0007669"/>
    <property type="project" value="UniProtKB-UniRule"/>
</dbReference>
<feature type="binding site" evidence="8">
    <location>
        <position position="85"/>
    </location>
    <ligand>
        <name>(R)-pantoate</name>
        <dbReference type="ChEBI" id="CHEBI:15980"/>
    </ligand>
</feature>
<comment type="subcellular location">
    <subcellularLocation>
        <location evidence="8">Cytoplasm</location>
    </subcellularLocation>
</comment>
<keyword evidence="8" id="KW-0963">Cytoplasm</keyword>
<dbReference type="GO" id="GO:0005524">
    <property type="term" value="F:ATP binding"/>
    <property type="evidence" value="ECO:0007669"/>
    <property type="project" value="UniProtKB-KW"/>
</dbReference>
<proteinExistence type="inferred from homology"/>
<comment type="function">
    <text evidence="8">Catalyzes the condensation of pantoate with beta-alanine in an ATP-dependent reaction via a pantoyl-adenylate intermediate.</text>
</comment>
<comment type="caution">
    <text evidence="8">Lacks conserved residue(s) required for the propagation of feature annotation.</text>
</comment>
<organism evidence="9 10">
    <name type="scientific">Sediminibacterium goheungense</name>
    <dbReference type="NCBI Taxonomy" id="1086393"/>
    <lineage>
        <taxon>Bacteria</taxon>
        <taxon>Pseudomonadati</taxon>
        <taxon>Bacteroidota</taxon>
        <taxon>Chitinophagia</taxon>
        <taxon>Chitinophagales</taxon>
        <taxon>Chitinophagaceae</taxon>
        <taxon>Sediminibacterium</taxon>
    </lineage>
</organism>
<evidence type="ECO:0000313" key="10">
    <source>
        <dbReference type="Proteomes" id="UP000295741"/>
    </source>
</evidence>